<reference evidence="9 10" key="1">
    <citation type="journal article" date="2016" name="Appl. Environ. Microbiol.">
        <title>Lack of Overt Genome Reduction in the Bryostatin-Producing Bryozoan Symbiont "Candidatus Endobugula sertula".</title>
        <authorList>
            <person name="Miller I.J."/>
            <person name="Vanee N."/>
            <person name="Fong S.S."/>
            <person name="Lim-Fong G.E."/>
            <person name="Kwan J.C."/>
        </authorList>
    </citation>
    <scope>NUCLEOTIDE SEQUENCE [LARGE SCALE GENOMIC DNA]</scope>
    <source>
        <strain evidence="9">AB1-4</strain>
    </source>
</reference>
<evidence type="ECO:0000313" key="9">
    <source>
        <dbReference type="EMBL" id="ODS24024.1"/>
    </source>
</evidence>
<evidence type="ECO:0000256" key="8">
    <source>
        <dbReference type="RuleBase" id="RU364037"/>
    </source>
</evidence>
<keyword evidence="6 8" id="KW-0804">Transcription</keyword>
<gene>
    <name evidence="8" type="primary">fur</name>
    <name evidence="9" type="ORF">AB835_05725</name>
</gene>
<keyword evidence="7 8" id="KW-0479">Metal-binding</keyword>
<dbReference type="Pfam" id="PF01475">
    <property type="entry name" value="FUR"/>
    <property type="match status" value="1"/>
</dbReference>
<keyword evidence="8" id="KW-0408">Iron</keyword>
<dbReference type="GO" id="GO:0000976">
    <property type="term" value="F:transcription cis-regulatory region binding"/>
    <property type="evidence" value="ECO:0007669"/>
    <property type="project" value="TreeGrafter"/>
</dbReference>
<comment type="cofactor">
    <cofactor evidence="7">
        <name>Zn(2+)</name>
        <dbReference type="ChEBI" id="CHEBI:29105"/>
    </cofactor>
    <text evidence="7">Binds 1 zinc ion per subunit.</text>
</comment>
<feature type="binding site" evidence="7">
    <location>
        <position position="151"/>
    </location>
    <ligand>
        <name>Zn(2+)</name>
        <dbReference type="ChEBI" id="CHEBI:29105"/>
    </ligand>
</feature>
<dbReference type="Gene3D" id="3.30.1490.190">
    <property type="match status" value="1"/>
</dbReference>
<organism evidence="9 10">
    <name type="scientific">Candidatus Endobugula sertula</name>
    <name type="common">Bugula neritina bacterial symbiont</name>
    <dbReference type="NCBI Taxonomy" id="62101"/>
    <lineage>
        <taxon>Bacteria</taxon>
        <taxon>Pseudomonadati</taxon>
        <taxon>Pseudomonadota</taxon>
        <taxon>Gammaproteobacteria</taxon>
        <taxon>Cellvibrionales</taxon>
        <taxon>Cellvibrionaceae</taxon>
        <taxon>Candidatus Endobugula</taxon>
    </lineage>
</organism>
<dbReference type="GO" id="GO:0008270">
    <property type="term" value="F:zinc ion binding"/>
    <property type="evidence" value="ECO:0007669"/>
    <property type="project" value="TreeGrafter"/>
</dbReference>
<dbReference type="GO" id="GO:0003700">
    <property type="term" value="F:DNA-binding transcription factor activity"/>
    <property type="evidence" value="ECO:0007669"/>
    <property type="project" value="UniProtKB-UniRule"/>
</dbReference>
<comment type="subcellular location">
    <subcellularLocation>
        <location evidence="8">Cytoplasm</location>
    </subcellularLocation>
</comment>
<evidence type="ECO:0000256" key="6">
    <source>
        <dbReference type="ARBA" id="ARBA00023163"/>
    </source>
</evidence>
<dbReference type="EMBL" id="MDLC01000015">
    <property type="protein sequence ID" value="ODS24024.1"/>
    <property type="molecule type" value="Genomic_DNA"/>
</dbReference>
<sequence>MSQCKNHQHCIDTAISNALLACQEANVRLTPLREQLLKLIWKSHQPLGAYDLIEMLAEVSERCIAPPTVYRTLNFLLNVGLIHRINSLNAFIGCTDPSTRHPSYFLICTECQTATECHNDSLRQQVSHIGTQTGFRIQQQWLEVLGLCQNCQKL</sequence>
<keyword evidence="8" id="KW-0963">Cytoplasm</keyword>
<comment type="subunit">
    <text evidence="8">Homodimer.</text>
</comment>
<feature type="binding site" evidence="7">
    <location>
        <position position="148"/>
    </location>
    <ligand>
        <name>Zn(2+)</name>
        <dbReference type="ChEBI" id="CHEBI:29105"/>
    </ligand>
</feature>
<dbReference type="PANTHER" id="PTHR33202:SF6">
    <property type="entry name" value="ZINC UPTAKE REGULATION PROTEIN"/>
    <property type="match status" value="1"/>
</dbReference>
<name>A0A1D2QR55_9GAMM</name>
<keyword evidence="5 8" id="KW-0238">DNA-binding</keyword>
<dbReference type="SUPFAM" id="SSF46785">
    <property type="entry name" value="Winged helix' DNA-binding domain"/>
    <property type="match status" value="1"/>
</dbReference>
<dbReference type="PANTHER" id="PTHR33202">
    <property type="entry name" value="ZINC UPTAKE REGULATION PROTEIN"/>
    <property type="match status" value="1"/>
</dbReference>
<keyword evidence="3 7" id="KW-0862">Zinc</keyword>
<dbReference type="InterPro" id="IPR036388">
    <property type="entry name" value="WH-like_DNA-bd_sf"/>
</dbReference>
<evidence type="ECO:0000256" key="5">
    <source>
        <dbReference type="ARBA" id="ARBA00023125"/>
    </source>
</evidence>
<dbReference type="GO" id="GO:0005829">
    <property type="term" value="C:cytosol"/>
    <property type="evidence" value="ECO:0007669"/>
    <property type="project" value="TreeGrafter"/>
</dbReference>
<evidence type="ECO:0000256" key="3">
    <source>
        <dbReference type="ARBA" id="ARBA00022833"/>
    </source>
</evidence>
<evidence type="ECO:0000256" key="4">
    <source>
        <dbReference type="ARBA" id="ARBA00023015"/>
    </source>
</evidence>
<feature type="binding site" evidence="7">
    <location>
        <position position="108"/>
    </location>
    <ligand>
        <name>Zn(2+)</name>
        <dbReference type="ChEBI" id="CHEBI:29105"/>
    </ligand>
</feature>
<dbReference type="Gene3D" id="1.10.10.10">
    <property type="entry name" value="Winged helix-like DNA-binding domain superfamily/Winged helix DNA-binding domain"/>
    <property type="match status" value="1"/>
</dbReference>
<comment type="caution">
    <text evidence="9">The sequence shown here is derived from an EMBL/GenBank/DDBJ whole genome shotgun (WGS) entry which is preliminary data.</text>
</comment>
<dbReference type="InterPro" id="IPR002481">
    <property type="entry name" value="FUR"/>
</dbReference>
<keyword evidence="2 8" id="KW-0678">Repressor</keyword>
<dbReference type="STRING" id="62101.AB835_05725"/>
<accession>A0A1D2QR55</accession>
<dbReference type="InterPro" id="IPR043135">
    <property type="entry name" value="Fur_C"/>
</dbReference>
<dbReference type="Proteomes" id="UP000242502">
    <property type="component" value="Unassembled WGS sequence"/>
</dbReference>
<evidence type="ECO:0000256" key="7">
    <source>
        <dbReference type="PIRSR" id="PIRSR602481-1"/>
    </source>
</evidence>
<feature type="binding site" evidence="7">
    <location>
        <position position="111"/>
    </location>
    <ligand>
        <name>Zn(2+)</name>
        <dbReference type="ChEBI" id="CHEBI:29105"/>
    </ligand>
</feature>
<dbReference type="GO" id="GO:0045892">
    <property type="term" value="P:negative regulation of DNA-templated transcription"/>
    <property type="evidence" value="ECO:0007669"/>
    <property type="project" value="TreeGrafter"/>
</dbReference>
<dbReference type="GO" id="GO:1900376">
    <property type="term" value="P:regulation of secondary metabolite biosynthetic process"/>
    <property type="evidence" value="ECO:0007669"/>
    <property type="project" value="TreeGrafter"/>
</dbReference>
<evidence type="ECO:0000256" key="1">
    <source>
        <dbReference type="ARBA" id="ARBA00007957"/>
    </source>
</evidence>
<dbReference type="AlphaFoldDB" id="A0A1D2QR55"/>
<protein>
    <recommendedName>
        <fullName evidence="8">Ferric uptake regulation protein</fullName>
    </recommendedName>
</protein>
<evidence type="ECO:0000313" key="10">
    <source>
        <dbReference type="Proteomes" id="UP000242502"/>
    </source>
</evidence>
<proteinExistence type="inferred from homology"/>
<evidence type="ECO:0000256" key="2">
    <source>
        <dbReference type="ARBA" id="ARBA00022491"/>
    </source>
</evidence>
<keyword evidence="4 8" id="KW-0805">Transcription regulation</keyword>
<comment type="similarity">
    <text evidence="1 8">Belongs to the Fur family.</text>
</comment>
<dbReference type="CDD" id="cd07153">
    <property type="entry name" value="Fur_like"/>
    <property type="match status" value="1"/>
</dbReference>
<dbReference type="InterPro" id="IPR036390">
    <property type="entry name" value="WH_DNA-bd_sf"/>
</dbReference>